<dbReference type="Proteomes" id="UP001215280">
    <property type="component" value="Unassembled WGS sequence"/>
</dbReference>
<dbReference type="EMBL" id="JARJLG010000100">
    <property type="protein sequence ID" value="KAJ7745892.1"/>
    <property type="molecule type" value="Genomic_DNA"/>
</dbReference>
<keyword evidence="2" id="KW-1185">Reference proteome</keyword>
<reference evidence="1" key="1">
    <citation type="submission" date="2023-03" db="EMBL/GenBank/DDBJ databases">
        <title>Massive genome expansion in bonnet fungi (Mycena s.s.) driven by repeated elements and novel gene families across ecological guilds.</title>
        <authorList>
            <consortium name="Lawrence Berkeley National Laboratory"/>
            <person name="Harder C.B."/>
            <person name="Miyauchi S."/>
            <person name="Viragh M."/>
            <person name="Kuo A."/>
            <person name="Thoen E."/>
            <person name="Andreopoulos B."/>
            <person name="Lu D."/>
            <person name="Skrede I."/>
            <person name="Drula E."/>
            <person name="Henrissat B."/>
            <person name="Morin E."/>
            <person name="Kohler A."/>
            <person name="Barry K."/>
            <person name="LaButti K."/>
            <person name="Morin E."/>
            <person name="Salamov A."/>
            <person name="Lipzen A."/>
            <person name="Mereny Z."/>
            <person name="Hegedus B."/>
            <person name="Baldrian P."/>
            <person name="Stursova M."/>
            <person name="Weitz H."/>
            <person name="Taylor A."/>
            <person name="Grigoriev I.V."/>
            <person name="Nagy L.G."/>
            <person name="Martin F."/>
            <person name="Kauserud H."/>
        </authorList>
    </citation>
    <scope>NUCLEOTIDE SEQUENCE</scope>
    <source>
        <strain evidence="1">CBHHK188m</strain>
    </source>
</reference>
<protein>
    <submittedName>
        <fullName evidence="1">Uncharacterized protein</fullName>
    </submittedName>
</protein>
<comment type="caution">
    <text evidence="1">The sequence shown here is derived from an EMBL/GenBank/DDBJ whole genome shotgun (WGS) entry which is preliminary data.</text>
</comment>
<gene>
    <name evidence="1" type="ORF">DFH07DRAFT_748585</name>
</gene>
<sequence>IGVGTFKTAHRGHLTLIHLQPDGLEKVPNSLVAAKRMYRKRTKKADSNSTVVSRYPPADEYASTLQEANLLYWGSSIMGFTYSFILHFISKTAEKPPFDIPDLRFVHAGVAVSHEQVAENNVVTASLILRTYLLEVFIDMETEDFVKFIHNGNAVPLLQPDDLLYSFAESLCFT</sequence>
<feature type="non-terminal residue" evidence="1">
    <location>
        <position position="1"/>
    </location>
</feature>
<evidence type="ECO:0000313" key="2">
    <source>
        <dbReference type="Proteomes" id="UP001215280"/>
    </source>
</evidence>
<name>A0AAD7N4A2_9AGAR</name>
<accession>A0AAD7N4A2</accession>
<proteinExistence type="predicted"/>
<organism evidence="1 2">
    <name type="scientific">Mycena maculata</name>
    <dbReference type="NCBI Taxonomy" id="230809"/>
    <lineage>
        <taxon>Eukaryota</taxon>
        <taxon>Fungi</taxon>
        <taxon>Dikarya</taxon>
        <taxon>Basidiomycota</taxon>
        <taxon>Agaricomycotina</taxon>
        <taxon>Agaricomycetes</taxon>
        <taxon>Agaricomycetidae</taxon>
        <taxon>Agaricales</taxon>
        <taxon>Marasmiineae</taxon>
        <taxon>Mycenaceae</taxon>
        <taxon>Mycena</taxon>
    </lineage>
</organism>
<evidence type="ECO:0000313" key="1">
    <source>
        <dbReference type="EMBL" id="KAJ7745892.1"/>
    </source>
</evidence>
<dbReference type="AlphaFoldDB" id="A0AAD7N4A2"/>